<organism evidence="5 6">
    <name type="scientific">Pelodiscus sinensis</name>
    <name type="common">Chinese softshell turtle</name>
    <name type="synonym">Trionyx sinensis</name>
    <dbReference type="NCBI Taxonomy" id="13735"/>
    <lineage>
        <taxon>Eukaryota</taxon>
        <taxon>Metazoa</taxon>
        <taxon>Chordata</taxon>
        <taxon>Craniata</taxon>
        <taxon>Vertebrata</taxon>
        <taxon>Euteleostomi</taxon>
        <taxon>Archelosauria</taxon>
        <taxon>Testudinata</taxon>
        <taxon>Testudines</taxon>
        <taxon>Cryptodira</taxon>
        <taxon>Trionychia</taxon>
        <taxon>Trionychidae</taxon>
        <taxon>Pelodiscus</taxon>
    </lineage>
</organism>
<evidence type="ECO:0000313" key="5">
    <source>
        <dbReference type="Ensembl" id="ENSPSIP00000009069.1"/>
    </source>
</evidence>
<dbReference type="InterPro" id="IPR014810">
    <property type="entry name" value="Fcf2_C"/>
</dbReference>
<accession>K7FM09</accession>
<keyword evidence="2" id="KW-0539">Nucleus</keyword>
<dbReference type="Pfam" id="PF08698">
    <property type="entry name" value="Fcf2"/>
    <property type="match status" value="1"/>
</dbReference>
<dbReference type="PANTHER" id="PTHR21686:SF12">
    <property type="entry name" value="DEOXYNUCLEOTIDYLTRANSFERASE TERMINAL-INTERACTING PROTEIN 2"/>
    <property type="match status" value="1"/>
</dbReference>
<reference evidence="5" key="3">
    <citation type="submission" date="2025-08" db="UniProtKB">
        <authorList>
            <consortium name="Ensembl"/>
        </authorList>
    </citation>
    <scope>IDENTIFICATION</scope>
</reference>
<feature type="compositionally biased region" description="Low complexity" evidence="3">
    <location>
        <begin position="155"/>
        <end position="166"/>
    </location>
</feature>
<reference evidence="6" key="1">
    <citation type="submission" date="2011-10" db="EMBL/GenBank/DDBJ databases">
        <authorList>
            <consortium name="Soft-shell Turtle Genome Consortium"/>
        </authorList>
    </citation>
    <scope>NUCLEOTIDE SEQUENCE [LARGE SCALE GENOMIC DNA]</scope>
    <source>
        <strain evidence="6">Daiwa-1</strain>
    </source>
</reference>
<feature type="compositionally biased region" description="Basic and acidic residues" evidence="3">
    <location>
        <begin position="333"/>
        <end position="342"/>
    </location>
</feature>
<evidence type="ECO:0000259" key="4">
    <source>
        <dbReference type="Pfam" id="PF08698"/>
    </source>
</evidence>
<evidence type="ECO:0000256" key="1">
    <source>
        <dbReference type="ARBA" id="ARBA00004604"/>
    </source>
</evidence>
<dbReference type="Proteomes" id="UP000007267">
    <property type="component" value="Unassembled WGS sequence"/>
</dbReference>
<dbReference type="GO" id="GO:0005654">
    <property type="term" value="C:nucleoplasm"/>
    <property type="evidence" value="ECO:0007669"/>
    <property type="project" value="Ensembl"/>
</dbReference>
<feature type="region of interest" description="Disordered" evidence="3">
    <location>
        <begin position="17"/>
        <end position="111"/>
    </location>
</feature>
<comment type="subcellular location">
    <subcellularLocation>
        <location evidence="1">Nucleus</location>
        <location evidence="1">Nucleolus</location>
    </subcellularLocation>
</comment>
<keyword evidence="6" id="KW-1185">Reference proteome</keyword>
<dbReference type="GO" id="GO:0032040">
    <property type="term" value="C:small-subunit processome"/>
    <property type="evidence" value="ECO:0007669"/>
    <property type="project" value="Ensembl"/>
</dbReference>
<name>K7FM09_PELSI</name>
<feature type="compositionally biased region" description="Basic and acidic residues" evidence="3">
    <location>
        <begin position="231"/>
        <end position="252"/>
    </location>
</feature>
<feature type="compositionally biased region" description="Acidic residues" evidence="3">
    <location>
        <begin position="570"/>
        <end position="593"/>
    </location>
</feature>
<dbReference type="OMA" id="SENMSCD"/>
<dbReference type="AlphaFoldDB" id="K7FM09"/>
<dbReference type="PANTHER" id="PTHR21686">
    <property type="entry name" value="DEOXYNUCLEOTIDYLTRANSFERASE TERMINAL-INTERACTING PROTEIN 2"/>
    <property type="match status" value="1"/>
</dbReference>
<feature type="region of interest" description="Disordered" evidence="3">
    <location>
        <begin position="376"/>
        <end position="397"/>
    </location>
</feature>
<evidence type="ECO:0000256" key="2">
    <source>
        <dbReference type="ARBA" id="ARBA00023242"/>
    </source>
</evidence>
<sequence>MREGELTGEFLLLNQDSVDPILSSAEVSTPVSVKMSRRRTKGNSQPEVIHESQDEELEDVETKSELGDASEAQTDKNINKNTYSAESVAEPQADGDEAESNYSISEHQTPLFIRITRRRQITIPYQQESPAKNRSNKTTLPSELSKSQDEDVSEAESCSSAVSGVCTTGATRTTRSRKSQAKLHPDPVCEVQAEEVSDAESWCSGLSAEPAVTTKRITRSMLKLQAETIRQTEKKDSEVVLEDEKPTEDRIKSQTVTISDTEHATKSDSDTEQASSISSSRHLTHNNKQFSPCKSECQPECTNTNPSDDPKPILIDTIPNSPKKPGKSCILESPKKETIKETHSEIIDNSEEMLEKESDITGKESQLKIVSLFLSDHENPDDSVKSQRQATPNESKIIPEHQKTDIEEVMQSSFTQANELMVADKPATTTNSPQKVIHLLPVGDDSVSDYKMSDVNEDNGEGQAELVTESSPHVTKISCNKKECAMLLLSSDESDESENSDVEEVGDVGENLVCGETRNQKSSANKSLENDSSYGGLFVIDTEPGLGGNKKYYLEQEDTRGDAESKDAESERDEESSELEDNEEEFIDEDEDASLLKNKKPNILHLSSSIDPGLNIKRLGGLYISFDAGQQKAGPSVVKQLKKEKKEELLQKSIITPDFEKKECVPPFKESIRQIKKQRKAEREKTTGDGWFGMKAPEMTNELKNDLKALKMRASIDPKHFYKKNDRDGLPKYFQVGTVVDSPVDFYHARIPKKQRKRTIVEELLADSEFRRYNKRKYQEIMTEKAAFAAGKKNRKKKKFHK</sequence>
<feature type="compositionally biased region" description="Polar residues" evidence="3">
    <location>
        <begin position="272"/>
        <end position="292"/>
    </location>
</feature>
<feature type="region of interest" description="Disordered" evidence="3">
    <location>
        <begin position="124"/>
        <end position="187"/>
    </location>
</feature>
<dbReference type="GO" id="GO:0042274">
    <property type="term" value="P:ribosomal small subunit biogenesis"/>
    <property type="evidence" value="ECO:0007669"/>
    <property type="project" value="Ensembl"/>
</dbReference>
<dbReference type="HOGENOM" id="CLU_018725_0_0_1"/>
<dbReference type="EMBL" id="AGCU01026403">
    <property type="status" value="NOT_ANNOTATED_CDS"/>
    <property type="molecule type" value="Genomic_DNA"/>
</dbReference>
<evidence type="ECO:0000256" key="3">
    <source>
        <dbReference type="SAM" id="MobiDB-lite"/>
    </source>
</evidence>
<feature type="compositionally biased region" description="Polar residues" evidence="3">
    <location>
        <begin position="520"/>
        <end position="533"/>
    </location>
</feature>
<evidence type="ECO:0000313" key="6">
    <source>
        <dbReference type="Proteomes" id="UP000007267"/>
    </source>
</evidence>
<feature type="region of interest" description="Disordered" evidence="3">
    <location>
        <begin position="490"/>
        <end position="602"/>
    </location>
</feature>
<proteinExistence type="predicted"/>
<dbReference type="eggNOG" id="KOG3100">
    <property type="taxonomic scope" value="Eukaryota"/>
</dbReference>
<feature type="region of interest" description="Disordered" evidence="3">
    <location>
        <begin position="231"/>
        <end position="342"/>
    </location>
</feature>
<feature type="domain" description="Fcf2 pre-rRNA processing C-terminal" evidence="4">
    <location>
        <begin position="684"/>
        <end position="777"/>
    </location>
</feature>
<feature type="compositionally biased region" description="Acidic residues" evidence="3">
    <location>
        <begin position="492"/>
        <end position="507"/>
    </location>
</feature>
<feature type="region of interest" description="Disordered" evidence="3">
    <location>
        <begin position="448"/>
        <end position="473"/>
    </location>
</feature>
<protein>
    <submittedName>
        <fullName evidence="5">Deoxynucleotidyltransferase terminal interacting protein 2</fullName>
    </submittedName>
</protein>
<dbReference type="GO" id="GO:0003723">
    <property type="term" value="F:RNA binding"/>
    <property type="evidence" value="ECO:0007669"/>
    <property type="project" value="TreeGrafter"/>
</dbReference>
<reference evidence="5" key="4">
    <citation type="submission" date="2025-09" db="UniProtKB">
        <authorList>
            <consortium name="Ensembl"/>
        </authorList>
    </citation>
    <scope>IDENTIFICATION</scope>
</reference>
<dbReference type="EMBL" id="AGCU01026401">
    <property type="status" value="NOT_ANNOTATED_CDS"/>
    <property type="molecule type" value="Genomic_DNA"/>
</dbReference>
<dbReference type="Ensembl" id="ENSPSIT00000009115.1">
    <property type="protein sequence ID" value="ENSPSIP00000009069.1"/>
    <property type="gene ID" value="ENSPSIG00000008273.1"/>
</dbReference>
<dbReference type="GeneTree" id="ENSGT00510000048142"/>
<dbReference type="GO" id="GO:0005694">
    <property type="term" value="C:chromosome"/>
    <property type="evidence" value="ECO:0007669"/>
    <property type="project" value="Ensembl"/>
</dbReference>
<dbReference type="InterPro" id="IPR039883">
    <property type="entry name" value="Fcf2/DNTTIP2"/>
</dbReference>
<dbReference type="STRING" id="13735.ENSPSIP00000009069"/>
<dbReference type="EMBL" id="AGCU01026402">
    <property type="status" value="NOT_ANNOTATED_CDS"/>
    <property type="molecule type" value="Genomic_DNA"/>
</dbReference>
<gene>
    <name evidence="5" type="primary">DNTTIP2</name>
</gene>
<feature type="compositionally biased region" description="Basic and acidic residues" evidence="3">
    <location>
        <begin position="552"/>
        <end position="569"/>
    </location>
</feature>
<feature type="compositionally biased region" description="Basic and acidic residues" evidence="3">
    <location>
        <begin position="260"/>
        <end position="269"/>
    </location>
</feature>
<feature type="compositionally biased region" description="Polar residues" evidence="3">
    <location>
        <begin position="124"/>
        <end position="145"/>
    </location>
</feature>
<feature type="compositionally biased region" description="Basic and acidic residues" evidence="3">
    <location>
        <begin position="376"/>
        <end position="385"/>
    </location>
</feature>
<reference evidence="6" key="2">
    <citation type="journal article" date="2013" name="Nat. Genet.">
        <title>The draft genomes of soft-shell turtle and green sea turtle yield insights into the development and evolution of the turtle-specific body plan.</title>
        <authorList>
            <person name="Wang Z."/>
            <person name="Pascual-Anaya J."/>
            <person name="Zadissa A."/>
            <person name="Li W."/>
            <person name="Niimura Y."/>
            <person name="Huang Z."/>
            <person name="Li C."/>
            <person name="White S."/>
            <person name="Xiong Z."/>
            <person name="Fang D."/>
            <person name="Wang B."/>
            <person name="Ming Y."/>
            <person name="Chen Y."/>
            <person name="Zheng Y."/>
            <person name="Kuraku S."/>
            <person name="Pignatelli M."/>
            <person name="Herrero J."/>
            <person name="Beal K."/>
            <person name="Nozawa M."/>
            <person name="Li Q."/>
            <person name="Wang J."/>
            <person name="Zhang H."/>
            <person name="Yu L."/>
            <person name="Shigenobu S."/>
            <person name="Wang J."/>
            <person name="Liu J."/>
            <person name="Flicek P."/>
            <person name="Searle S."/>
            <person name="Wang J."/>
            <person name="Kuratani S."/>
            <person name="Yin Y."/>
            <person name="Aken B."/>
            <person name="Zhang G."/>
            <person name="Irie N."/>
        </authorList>
    </citation>
    <scope>NUCLEOTIDE SEQUENCE [LARGE SCALE GENOMIC DNA]</scope>
    <source>
        <strain evidence="6">Daiwa-1</strain>
    </source>
</reference>
<dbReference type="GO" id="GO:0006396">
    <property type="term" value="P:RNA processing"/>
    <property type="evidence" value="ECO:0007669"/>
    <property type="project" value="TreeGrafter"/>
</dbReference>